<sequence length="103" mass="11426">MSSITLHHLNLSRYQQALLGTRRAQPPLRRQSSLPHSFTIGPRLVEGALTESSFIIQKLLSLPEVREASKKGELAVQVPQSDGDVFWSHFTEGSQLDIFTGIA</sequence>
<reference evidence="1 2" key="1">
    <citation type="submission" date="2016-06" db="EMBL/GenBank/DDBJ databases">
        <title>Evolution of pathogenesis and genome organization in the Tremellales.</title>
        <authorList>
            <person name="Cuomo C."/>
            <person name="Litvintseva A."/>
            <person name="Heitman J."/>
            <person name="Chen Y."/>
            <person name="Sun S."/>
            <person name="Springer D."/>
            <person name="Dromer F."/>
            <person name="Young S."/>
            <person name="Zeng Q."/>
            <person name="Chapman S."/>
            <person name="Gujja S."/>
            <person name="Saif S."/>
            <person name="Birren B."/>
        </authorList>
    </citation>
    <scope>NUCLEOTIDE SEQUENCE [LARGE SCALE GENOMIC DNA]</scope>
    <source>
        <strain evidence="1 2">CBS 7118</strain>
    </source>
</reference>
<dbReference type="OrthoDB" id="2098326at2759"/>
<dbReference type="AlphaFoldDB" id="A0A1E3ICM8"/>
<gene>
    <name evidence="1" type="ORF">L198_07495</name>
</gene>
<dbReference type="GeneID" id="30196706"/>
<dbReference type="RefSeq" id="XP_019028527.1">
    <property type="nucleotide sequence ID" value="XM_019179489.1"/>
</dbReference>
<dbReference type="EMBL" id="AWGH01000035">
    <property type="protein sequence ID" value="ODN85666.1"/>
    <property type="molecule type" value="Genomic_DNA"/>
</dbReference>
<protein>
    <submittedName>
        <fullName evidence="1">Uncharacterized protein</fullName>
    </submittedName>
</protein>
<comment type="caution">
    <text evidence="1">The sequence shown here is derived from an EMBL/GenBank/DDBJ whole genome shotgun (WGS) entry which is preliminary data.</text>
</comment>
<dbReference type="Proteomes" id="UP000094819">
    <property type="component" value="Unassembled WGS sequence"/>
</dbReference>
<evidence type="ECO:0000313" key="1">
    <source>
        <dbReference type="EMBL" id="ODN85666.1"/>
    </source>
</evidence>
<evidence type="ECO:0000313" key="2">
    <source>
        <dbReference type="Proteomes" id="UP000094819"/>
    </source>
</evidence>
<organism evidence="1 2">
    <name type="scientific">Cryptococcus wingfieldii CBS 7118</name>
    <dbReference type="NCBI Taxonomy" id="1295528"/>
    <lineage>
        <taxon>Eukaryota</taxon>
        <taxon>Fungi</taxon>
        <taxon>Dikarya</taxon>
        <taxon>Basidiomycota</taxon>
        <taxon>Agaricomycotina</taxon>
        <taxon>Tremellomycetes</taxon>
        <taxon>Tremellales</taxon>
        <taxon>Cryptococcaceae</taxon>
        <taxon>Cryptococcus</taxon>
    </lineage>
</organism>
<accession>A0A1E3ICM8</accession>
<keyword evidence="2" id="KW-1185">Reference proteome</keyword>
<proteinExistence type="predicted"/>
<name>A0A1E3ICM8_9TREE</name>